<dbReference type="Proteomes" id="UP000822688">
    <property type="component" value="Chromosome 2"/>
</dbReference>
<protein>
    <submittedName>
        <fullName evidence="4">Uncharacterized protein</fullName>
    </submittedName>
</protein>
<evidence type="ECO:0000313" key="5">
    <source>
        <dbReference type="Proteomes" id="UP000822688"/>
    </source>
</evidence>
<accession>A0A8T0ISH5</accession>
<reference evidence="4" key="1">
    <citation type="submission" date="2020-06" db="EMBL/GenBank/DDBJ databases">
        <title>WGS assembly of Ceratodon purpureus strain R40.</title>
        <authorList>
            <person name="Carey S.B."/>
            <person name="Jenkins J."/>
            <person name="Shu S."/>
            <person name="Lovell J.T."/>
            <person name="Sreedasyam A."/>
            <person name="Maumus F."/>
            <person name="Tiley G.P."/>
            <person name="Fernandez-Pozo N."/>
            <person name="Barry K."/>
            <person name="Chen C."/>
            <person name="Wang M."/>
            <person name="Lipzen A."/>
            <person name="Daum C."/>
            <person name="Saski C.A."/>
            <person name="Payton A.C."/>
            <person name="Mcbreen J.C."/>
            <person name="Conrad R.E."/>
            <person name="Kollar L.M."/>
            <person name="Olsson S."/>
            <person name="Huttunen S."/>
            <person name="Landis J.B."/>
            <person name="Wickett N.J."/>
            <person name="Johnson M.G."/>
            <person name="Rensing S.A."/>
            <person name="Grimwood J."/>
            <person name="Schmutz J."/>
            <person name="Mcdaniel S.F."/>
        </authorList>
    </citation>
    <scope>NUCLEOTIDE SEQUENCE</scope>
    <source>
        <strain evidence="4">R40</strain>
    </source>
</reference>
<keyword evidence="5" id="KW-1185">Reference proteome</keyword>
<evidence type="ECO:0000256" key="1">
    <source>
        <dbReference type="SAM" id="MobiDB-lite"/>
    </source>
</evidence>
<sequence length="402" mass="41893">MVSMMGTSWRVGLLLIFLVCTFTGVADGRGVATGGDVIAKLEDSGGGDGALGGEDGMVADGAGDAKSSQRSDHSEAKRVGGVNLVARNVLNVKVMAETTGTGSNDTKVDSTNSSTLVGSPPVSPPPGKPKNNTAEHSPPAFVTRAPEPRAQDASTGDEAKSPPAHGGTCTRGPVIARLAASGGGDGEDGDHDYTLTVENGGGKSQLEVTIKTSNRLKADPMGLVLKNGKMVLKKGEMKPVTISVIDKEAANLGARINISWGEGDCYVEFPAEHMGDSLAHPSYLSLLSAQGTFALVLGGTLVFVLILGVVGVWGCVSWRAHARRHGDAEAKYQELEMTLPAAVSKQDEGMSPSADGWDEVWEDDDWQDTEAVRSSSTSLTLSANGLNSRRANKDGWDSSWDD</sequence>
<dbReference type="PANTHER" id="PTHR34200">
    <property type="entry name" value="DENTIN SIALOPHOSPHOPROTEIN-LIKE ISOFORM X1"/>
    <property type="match status" value="1"/>
</dbReference>
<organism evidence="4 5">
    <name type="scientific">Ceratodon purpureus</name>
    <name type="common">Fire moss</name>
    <name type="synonym">Dicranum purpureum</name>
    <dbReference type="NCBI Taxonomy" id="3225"/>
    <lineage>
        <taxon>Eukaryota</taxon>
        <taxon>Viridiplantae</taxon>
        <taxon>Streptophyta</taxon>
        <taxon>Embryophyta</taxon>
        <taxon>Bryophyta</taxon>
        <taxon>Bryophytina</taxon>
        <taxon>Bryopsida</taxon>
        <taxon>Dicranidae</taxon>
        <taxon>Pseudoditrichales</taxon>
        <taxon>Ditrichaceae</taxon>
        <taxon>Ceratodon</taxon>
    </lineage>
</organism>
<feature type="compositionally biased region" description="Polar residues" evidence="1">
    <location>
        <begin position="98"/>
        <end position="116"/>
    </location>
</feature>
<evidence type="ECO:0000313" key="4">
    <source>
        <dbReference type="EMBL" id="KAG0586047.1"/>
    </source>
</evidence>
<proteinExistence type="predicted"/>
<feature type="chain" id="PRO_5035856774" evidence="3">
    <location>
        <begin position="29"/>
        <end position="402"/>
    </location>
</feature>
<feature type="compositionally biased region" description="Basic and acidic residues" evidence="1">
    <location>
        <begin position="67"/>
        <end position="78"/>
    </location>
</feature>
<gene>
    <name evidence="4" type="ORF">KC19_2G059600</name>
</gene>
<comment type="caution">
    <text evidence="4">The sequence shown here is derived from an EMBL/GenBank/DDBJ whole genome shotgun (WGS) entry which is preliminary data.</text>
</comment>
<evidence type="ECO:0000256" key="2">
    <source>
        <dbReference type="SAM" id="Phobius"/>
    </source>
</evidence>
<feature type="region of interest" description="Disordered" evidence="1">
    <location>
        <begin position="97"/>
        <end position="200"/>
    </location>
</feature>
<feature type="transmembrane region" description="Helical" evidence="2">
    <location>
        <begin position="293"/>
        <end position="316"/>
    </location>
</feature>
<keyword evidence="3" id="KW-0732">Signal</keyword>
<keyword evidence="2" id="KW-0472">Membrane</keyword>
<evidence type="ECO:0000256" key="3">
    <source>
        <dbReference type="SAM" id="SignalP"/>
    </source>
</evidence>
<feature type="region of interest" description="Disordered" evidence="1">
    <location>
        <begin position="49"/>
        <end position="80"/>
    </location>
</feature>
<dbReference type="AlphaFoldDB" id="A0A8T0ISH5"/>
<dbReference type="EMBL" id="CM026422">
    <property type="protein sequence ID" value="KAG0586047.1"/>
    <property type="molecule type" value="Genomic_DNA"/>
</dbReference>
<name>A0A8T0ISH5_CERPU</name>
<dbReference type="PANTHER" id="PTHR34200:SF2">
    <property type="entry name" value="TRANSMEMBRANE PROTEIN"/>
    <property type="match status" value="1"/>
</dbReference>
<feature type="signal peptide" evidence="3">
    <location>
        <begin position="1"/>
        <end position="28"/>
    </location>
</feature>
<keyword evidence="2" id="KW-0812">Transmembrane</keyword>
<keyword evidence="2" id="KW-1133">Transmembrane helix</keyword>